<name>A0A5C6DRY9_9BACT</name>
<dbReference type="EMBL" id="SJPY01000007">
    <property type="protein sequence ID" value="TWU37796.1"/>
    <property type="molecule type" value="Genomic_DNA"/>
</dbReference>
<accession>A0A5C6DRY9</accession>
<gene>
    <name evidence="1" type="ORF">Q31b_45850</name>
</gene>
<evidence type="ECO:0000313" key="1">
    <source>
        <dbReference type="EMBL" id="TWU37796.1"/>
    </source>
</evidence>
<reference evidence="1 2" key="1">
    <citation type="submission" date="2019-02" db="EMBL/GenBank/DDBJ databases">
        <title>Deep-cultivation of Planctomycetes and their phenomic and genomic characterization uncovers novel biology.</title>
        <authorList>
            <person name="Wiegand S."/>
            <person name="Jogler M."/>
            <person name="Boedeker C."/>
            <person name="Pinto D."/>
            <person name="Vollmers J."/>
            <person name="Rivas-Marin E."/>
            <person name="Kohn T."/>
            <person name="Peeters S.H."/>
            <person name="Heuer A."/>
            <person name="Rast P."/>
            <person name="Oberbeckmann S."/>
            <person name="Bunk B."/>
            <person name="Jeske O."/>
            <person name="Meyerdierks A."/>
            <person name="Storesund J.E."/>
            <person name="Kallscheuer N."/>
            <person name="Luecker S."/>
            <person name="Lage O.M."/>
            <person name="Pohl T."/>
            <person name="Merkel B.J."/>
            <person name="Hornburger P."/>
            <person name="Mueller R.-W."/>
            <person name="Bruemmer F."/>
            <person name="Labrenz M."/>
            <person name="Spormann A.M."/>
            <person name="Op Den Camp H."/>
            <person name="Overmann J."/>
            <person name="Amann R."/>
            <person name="Jetten M.S.M."/>
            <person name="Mascher T."/>
            <person name="Medema M.H."/>
            <person name="Devos D.P."/>
            <person name="Kaster A.-K."/>
            <person name="Ovreas L."/>
            <person name="Rohde M."/>
            <person name="Galperin M.Y."/>
            <person name="Jogler C."/>
        </authorList>
    </citation>
    <scope>NUCLEOTIDE SEQUENCE [LARGE SCALE GENOMIC DNA]</scope>
    <source>
        <strain evidence="1 2">Q31b</strain>
    </source>
</reference>
<dbReference type="RefSeq" id="WP_146601739.1">
    <property type="nucleotide sequence ID" value="NZ_SJPY01000007.1"/>
</dbReference>
<comment type="caution">
    <text evidence="1">The sequence shown here is derived from an EMBL/GenBank/DDBJ whole genome shotgun (WGS) entry which is preliminary data.</text>
</comment>
<protein>
    <submittedName>
        <fullName evidence="1">Uncharacterized protein</fullName>
    </submittedName>
</protein>
<keyword evidence="2" id="KW-1185">Reference proteome</keyword>
<proteinExistence type="predicted"/>
<dbReference type="AlphaFoldDB" id="A0A5C6DRY9"/>
<organism evidence="1 2">
    <name type="scientific">Novipirellula aureliae</name>
    <dbReference type="NCBI Taxonomy" id="2527966"/>
    <lineage>
        <taxon>Bacteria</taxon>
        <taxon>Pseudomonadati</taxon>
        <taxon>Planctomycetota</taxon>
        <taxon>Planctomycetia</taxon>
        <taxon>Pirellulales</taxon>
        <taxon>Pirellulaceae</taxon>
        <taxon>Novipirellula</taxon>
    </lineage>
</organism>
<dbReference type="Proteomes" id="UP000315471">
    <property type="component" value="Unassembled WGS sequence"/>
</dbReference>
<evidence type="ECO:0000313" key="2">
    <source>
        <dbReference type="Proteomes" id="UP000315471"/>
    </source>
</evidence>
<sequence length="76" mass="8609">MGEKEVAEVFLGAWHSRYPLPLLLDSLDASEQETTPIEHHLDDRERWFAEMTAATVCDLGLLLRPSSNGVDLRKTE</sequence>